<dbReference type="InterPro" id="IPR029062">
    <property type="entry name" value="Class_I_gatase-like"/>
</dbReference>
<protein>
    <submittedName>
        <fullName evidence="3">DJ-1/PfpI family protein</fullName>
    </submittedName>
</protein>
<dbReference type="InterPro" id="IPR002818">
    <property type="entry name" value="DJ-1/PfpI"/>
</dbReference>
<dbReference type="PANTHER" id="PTHR43130:SF3">
    <property type="entry name" value="HTH-TYPE TRANSCRIPTIONAL REGULATOR RV1931C"/>
    <property type="match status" value="1"/>
</dbReference>
<dbReference type="RefSeq" id="WP_377469376.1">
    <property type="nucleotide sequence ID" value="NZ_JBHLWN010000027.1"/>
</dbReference>
<dbReference type="Gene3D" id="3.40.50.880">
    <property type="match status" value="2"/>
</dbReference>
<evidence type="ECO:0000259" key="2">
    <source>
        <dbReference type="Pfam" id="PF01965"/>
    </source>
</evidence>
<accession>A0ABV6DHZ2</accession>
<dbReference type="PANTHER" id="PTHR43130">
    <property type="entry name" value="ARAC-FAMILY TRANSCRIPTIONAL REGULATOR"/>
    <property type="match status" value="1"/>
</dbReference>
<keyword evidence="1" id="KW-0472">Membrane</keyword>
<sequence>MLKGLLRAIVFVLTVVIVFLSISISGLAHSQNQFWNSLRKDPVPSLDGLQKPAHHSNKPTIAVLLGNEITEGLDFTIPYQIFSMTGAYNVYAVAEDTNVRSLSGGVDVIPHYSFKELDDLLGGHPELIVIPYMSMKDTQTFQPIRDWILKHKDTSILSICAGSDALASTGLLDGKTGATHWQTMSLLTRKYPQVNWVEDQRYVINDGGKMVSSAGISSGIDASLYVISQKLGEPTARKIADELKYPSYHFVQNPKVDPFKMDMKYTTYVLNNAFQWNEKKIGVYLYNGVEEMAIASVFDIYSDTGTTRAFAISQHKQPVISKNGLILLSRYSMENPPSVDKMIVPGKQAEALAAEDMRKWKENGGGAPVQFIHSGSMERFLFEIQLEDLAKEEDILTAKHAVKRLEFRAADFQLEGKPFPVETYVCLIITVAISLGTALLIDRRFMVRRKTTRTSG</sequence>
<reference evidence="3 4" key="1">
    <citation type="submission" date="2024-09" db="EMBL/GenBank/DDBJ databases">
        <authorList>
            <person name="Sun Q."/>
            <person name="Mori K."/>
        </authorList>
    </citation>
    <scope>NUCLEOTIDE SEQUENCE [LARGE SCALE GENOMIC DNA]</scope>
    <source>
        <strain evidence="3 4">CCM 7759</strain>
    </source>
</reference>
<keyword evidence="4" id="KW-1185">Reference proteome</keyword>
<gene>
    <name evidence="3" type="ORF">ACFFK0_07235</name>
</gene>
<comment type="caution">
    <text evidence="3">The sequence shown here is derived from an EMBL/GenBank/DDBJ whole genome shotgun (WGS) entry which is preliminary data.</text>
</comment>
<keyword evidence="1" id="KW-1133">Transmembrane helix</keyword>
<dbReference type="EMBL" id="JBHLWN010000027">
    <property type="protein sequence ID" value="MFC0212253.1"/>
    <property type="molecule type" value="Genomic_DNA"/>
</dbReference>
<feature type="domain" description="DJ-1/PfpI" evidence="2">
    <location>
        <begin position="61"/>
        <end position="226"/>
    </location>
</feature>
<dbReference type="SUPFAM" id="SSF52317">
    <property type="entry name" value="Class I glutamine amidotransferase-like"/>
    <property type="match status" value="2"/>
</dbReference>
<evidence type="ECO:0000313" key="3">
    <source>
        <dbReference type="EMBL" id="MFC0212253.1"/>
    </source>
</evidence>
<name>A0ABV6DHZ2_9BACL</name>
<evidence type="ECO:0000313" key="4">
    <source>
        <dbReference type="Proteomes" id="UP001589776"/>
    </source>
</evidence>
<evidence type="ECO:0000256" key="1">
    <source>
        <dbReference type="SAM" id="Phobius"/>
    </source>
</evidence>
<proteinExistence type="predicted"/>
<organism evidence="3 4">
    <name type="scientific">Paenibacillus chartarius</name>
    <dbReference type="NCBI Taxonomy" id="747481"/>
    <lineage>
        <taxon>Bacteria</taxon>
        <taxon>Bacillati</taxon>
        <taxon>Bacillota</taxon>
        <taxon>Bacilli</taxon>
        <taxon>Bacillales</taxon>
        <taxon>Paenibacillaceae</taxon>
        <taxon>Paenibacillus</taxon>
    </lineage>
</organism>
<keyword evidence="1" id="KW-0812">Transmembrane</keyword>
<dbReference type="Proteomes" id="UP001589776">
    <property type="component" value="Unassembled WGS sequence"/>
</dbReference>
<feature type="transmembrane region" description="Helical" evidence="1">
    <location>
        <begin position="421"/>
        <end position="441"/>
    </location>
</feature>
<dbReference type="Pfam" id="PF01965">
    <property type="entry name" value="DJ-1_PfpI"/>
    <property type="match status" value="1"/>
</dbReference>
<dbReference type="InterPro" id="IPR052158">
    <property type="entry name" value="INH-QAR"/>
</dbReference>